<proteinExistence type="predicted"/>
<dbReference type="AlphaFoldDB" id="A0A9C7G8J2"/>
<comment type="caution">
    <text evidence="2">The sequence shown here is derived from an EMBL/GenBank/DDBJ whole genome shotgun (WGS) entry which is preliminary data.</text>
</comment>
<keyword evidence="1" id="KW-0472">Membrane</keyword>
<gene>
    <name evidence="2" type="ORF">NEOCIP111885_01616</name>
</gene>
<reference evidence="2" key="1">
    <citation type="submission" date="2021-10" db="EMBL/GenBank/DDBJ databases">
        <authorList>
            <person name="Criscuolo A."/>
        </authorList>
    </citation>
    <scope>NUCLEOTIDE SEQUENCE</scope>
    <source>
        <strain evidence="2">CIP111885</strain>
    </source>
</reference>
<keyword evidence="1" id="KW-1133">Transmembrane helix</keyword>
<keyword evidence="1" id="KW-0812">Transmembrane</keyword>
<name>A0A9C7G8J2_9BACI</name>
<feature type="transmembrane region" description="Helical" evidence="1">
    <location>
        <begin position="6"/>
        <end position="23"/>
    </location>
</feature>
<dbReference type="EMBL" id="CAKJTG010000008">
    <property type="protein sequence ID" value="CAG9607924.1"/>
    <property type="molecule type" value="Genomic_DNA"/>
</dbReference>
<keyword evidence="3" id="KW-1185">Reference proteome</keyword>
<protein>
    <submittedName>
        <fullName evidence="2">Uncharacterized protein</fullName>
    </submittedName>
</protein>
<sequence>MNFLFALVSVFIIFPILLLLPVRINAKQKFFLLMISLVISLAGILSKYVMPFWQTALLMIALSSSISILLNKRMSETIQSEDVVYENFNEMEGYNPSNVFKDVFLIKQEKVIASNAERLLTEDNVDNFVSEMDIASYASKNENTSLISENEVDSFVIENGNETFVSEIESNSVDLEYEFDPFNSENLLEDVALVKEVEPLELLESTSEIEELSKLYFEESDIQSLVATTIEEEKEVDEIPIELIEFEEIEHLEKPNCQTTMYSSQYLSEIEQLLIEEETGVTRTNVPGLPPNDKGIKLEKLF</sequence>
<evidence type="ECO:0000256" key="1">
    <source>
        <dbReference type="SAM" id="Phobius"/>
    </source>
</evidence>
<accession>A0A9C7G8J2</accession>
<organism evidence="2 3">
    <name type="scientific">Pseudoneobacillus rhizosphaerae</name>
    <dbReference type="NCBI Taxonomy" id="2880968"/>
    <lineage>
        <taxon>Bacteria</taxon>
        <taxon>Bacillati</taxon>
        <taxon>Bacillota</taxon>
        <taxon>Bacilli</taxon>
        <taxon>Bacillales</taxon>
        <taxon>Bacillaceae</taxon>
        <taxon>Pseudoneobacillus</taxon>
    </lineage>
</organism>
<evidence type="ECO:0000313" key="3">
    <source>
        <dbReference type="Proteomes" id="UP000789845"/>
    </source>
</evidence>
<dbReference type="Proteomes" id="UP000789845">
    <property type="component" value="Unassembled WGS sequence"/>
</dbReference>
<feature type="transmembrane region" description="Helical" evidence="1">
    <location>
        <begin position="30"/>
        <end position="46"/>
    </location>
</feature>
<evidence type="ECO:0000313" key="2">
    <source>
        <dbReference type="EMBL" id="CAG9607924.1"/>
    </source>
</evidence>